<dbReference type="Pfam" id="PF00072">
    <property type="entry name" value="Response_reg"/>
    <property type="match status" value="1"/>
</dbReference>
<dbReference type="InterPro" id="IPR050595">
    <property type="entry name" value="Bact_response_regulator"/>
</dbReference>
<dbReference type="EMBL" id="JBHRZF010000162">
    <property type="protein sequence ID" value="MFC3861871.1"/>
    <property type="molecule type" value="Genomic_DNA"/>
</dbReference>
<feature type="modified residue" description="4-aspartylphosphate" evidence="2">
    <location>
        <position position="59"/>
    </location>
</feature>
<dbReference type="SMART" id="SM00448">
    <property type="entry name" value="REC"/>
    <property type="match status" value="1"/>
</dbReference>
<feature type="domain" description="Response regulatory" evidence="3">
    <location>
        <begin position="9"/>
        <end position="125"/>
    </location>
</feature>
<dbReference type="PROSITE" id="PS50110">
    <property type="entry name" value="RESPONSE_REGULATORY"/>
    <property type="match status" value="1"/>
</dbReference>
<evidence type="ECO:0000256" key="1">
    <source>
        <dbReference type="ARBA" id="ARBA00022553"/>
    </source>
</evidence>
<dbReference type="PANTHER" id="PTHR44591:SF3">
    <property type="entry name" value="RESPONSE REGULATORY DOMAIN-CONTAINING PROTEIN"/>
    <property type="match status" value="1"/>
</dbReference>
<dbReference type="InterPro" id="IPR001789">
    <property type="entry name" value="Sig_transdc_resp-reg_receiver"/>
</dbReference>
<evidence type="ECO:0000256" key="2">
    <source>
        <dbReference type="PROSITE-ProRule" id="PRU00169"/>
    </source>
</evidence>
<dbReference type="InterPro" id="IPR011006">
    <property type="entry name" value="CheY-like_superfamily"/>
</dbReference>
<dbReference type="SUPFAM" id="SSF52172">
    <property type="entry name" value="CheY-like"/>
    <property type="match status" value="1"/>
</dbReference>
<comment type="caution">
    <text evidence="4">The sequence shown here is derived from an EMBL/GenBank/DDBJ whole genome shotgun (WGS) entry which is preliminary data.</text>
</comment>
<reference evidence="5" key="1">
    <citation type="journal article" date="2019" name="Int. J. Syst. Evol. Microbiol.">
        <title>The Global Catalogue of Microorganisms (GCM) 10K type strain sequencing project: providing services to taxonomists for standard genome sequencing and annotation.</title>
        <authorList>
            <consortium name="The Broad Institute Genomics Platform"/>
            <consortium name="The Broad Institute Genome Sequencing Center for Infectious Disease"/>
            <person name="Wu L."/>
            <person name="Ma J."/>
        </authorList>
    </citation>
    <scope>NUCLEOTIDE SEQUENCE [LARGE SCALE GENOMIC DNA]</scope>
    <source>
        <strain evidence="5">CCTCC AB 2013263</strain>
    </source>
</reference>
<evidence type="ECO:0000313" key="5">
    <source>
        <dbReference type="Proteomes" id="UP001595748"/>
    </source>
</evidence>
<accession>A0ABV8A9F2</accession>
<proteinExistence type="predicted"/>
<organism evidence="4 5">
    <name type="scientific">Deinococcus antarcticus</name>
    <dbReference type="NCBI Taxonomy" id="1298767"/>
    <lineage>
        <taxon>Bacteria</taxon>
        <taxon>Thermotogati</taxon>
        <taxon>Deinococcota</taxon>
        <taxon>Deinococci</taxon>
        <taxon>Deinococcales</taxon>
        <taxon>Deinococcaceae</taxon>
        <taxon>Deinococcus</taxon>
    </lineage>
</organism>
<name>A0ABV8A9F2_9DEIO</name>
<sequence length="128" mass="14055">MSSSRSPLRLLVVDDDRQILDLLELSLSLQGFDVLTAVSGDEALQLIRRPGSFDVIVMDVLMAPLDGFETVRCLHEVMGSALPPVVYLSGLNREEEVPLLSGHRSAFLVKPFRPAQLAALIREQAVES</sequence>
<dbReference type="PANTHER" id="PTHR44591">
    <property type="entry name" value="STRESS RESPONSE REGULATOR PROTEIN 1"/>
    <property type="match status" value="1"/>
</dbReference>
<dbReference type="Proteomes" id="UP001595748">
    <property type="component" value="Unassembled WGS sequence"/>
</dbReference>
<dbReference type="RefSeq" id="WP_380079194.1">
    <property type="nucleotide sequence ID" value="NZ_JBHRZF010000162.1"/>
</dbReference>
<keyword evidence="5" id="KW-1185">Reference proteome</keyword>
<gene>
    <name evidence="4" type="ORF">ACFOPQ_13975</name>
</gene>
<keyword evidence="1 2" id="KW-0597">Phosphoprotein</keyword>
<evidence type="ECO:0000259" key="3">
    <source>
        <dbReference type="PROSITE" id="PS50110"/>
    </source>
</evidence>
<dbReference type="Gene3D" id="3.40.50.2300">
    <property type="match status" value="1"/>
</dbReference>
<evidence type="ECO:0000313" key="4">
    <source>
        <dbReference type="EMBL" id="MFC3861871.1"/>
    </source>
</evidence>
<protein>
    <submittedName>
        <fullName evidence="4">Response regulator</fullName>
    </submittedName>
</protein>